<keyword evidence="1" id="KW-1133">Transmembrane helix</keyword>
<feature type="transmembrane region" description="Helical" evidence="1">
    <location>
        <begin position="111"/>
        <end position="139"/>
    </location>
</feature>
<organism evidence="2 3">
    <name type="scientific">Streptosporangium longisporum</name>
    <dbReference type="NCBI Taxonomy" id="46187"/>
    <lineage>
        <taxon>Bacteria</taxon>
        <taxon>Bacillati</taxon>
        <taxon>Actinomycetota</taxon>
        <taxon>Actinomycetes</taxon>
        <taxon>Streptosporangiales</taxon>
        <taxon>Streptosporangiaceae</taxon>
        <taxon>Streptosporangium</taxon>
    </lineage>
</organism>
<protein>
    <recommendedName>
        <fullName evidence="4">MFS transporter</fullName>
    </recommendedName>
</protein>
<keyword evidence="1" id="KW-0472">Membrane</keyword>
<keyword evidence="3" id="KW-1185">Reference proteome</keyword>
<feature type="transmembrane region" description="Helical" evidence="1">
    <location>
        <begin position="71"/>
        <end position="91"/>
    </location>
</feature>
<feature type="transmembrane region" description="Helical" evidence="1">
    <location>
        <begin position="46"/>
        <end position="64"/>
    </location>
</feature>
<reference evidence="2 3" key="1">
    <citation type="journal article" date="2019" name="Int. J. Syst. Evol. Microbiol.">
        <title>The Global Catalogue of Microorganisms (GCM) 10K type strain sequencing project: providing services to taxonomists for standard genome sequencing and annotation.</title>
        <authorList>
            <consortium name="The Broad Institute Genomics Platform"/>
            <consortium name="The Broad Institute Genome Sequencing Center for Infectious Disease"/>
            <person name="Wu L."/>
            <person name="Ma J."/>
        </authorList>
    </citation>
    <scope>NUCLEOTIDE SEQUENCE [LARGE SCALE GENOMIC DNA]</scope>
    <source>
        <strain evidence="2 3">JCM 3106</strain>
    </source>
</reference>
<evidence type="ECO:0000256" key="1">
    <source>
        <dbReference type="SAM" id="Phobius"/>
    </source>
</evidence>
<evidence type="ECO:0000313" key="3">
    <source>
        <dbReference type="Proteomes" id="UP001499930"/>
    </source>
</evidence>
<name>A0ABN3XTZ7_9ACTN</name>
<proteinExistence type="predicted"/>
<evidence type="ECO:0008006" key="4">
    <source>
        <dbReference type="Google" id="ProtNLM"/>
    </source>
</evidence>
<evidence type="ECO:0000313" key="2">
    <source>
        <dbReference type="EMBL" id="GAA2996487.1"/>
    </source>
</evidence>
<comment type="caution">
    <text evidence="2">The sequence shown here is derived from an EMBL/GenBank/DDBJ whole genome shotgun (WGS) entry which is preliminary data.</text>
</comment>
<sequence>MTSRTTGPAGTRADMTFRSARAAVFAVVCLGLSVGAHVLAGGSVSAPGAAAALAVAFATALAASGRERTTATILTLLAGVQAVLHVLFSLAHATSPAELMGHVHSGLLPGLGMLVAHGWAVGLTGLWMARGEAALWALLRRLGVRLRRVVIVLVTPVHVPFPVTGTAEPGVLRSAVLRHAVSRRGPPATVTAVPG</sequence>
<dbReference type="Proteomes" id="UP001499930">
    <property type="component" value="Unassembled WGS sequence"/>
</dbReference>
<accession>A0ABN3XTZ7</accession>
<dbReference type="RefSeq" id="WP_344890575.1">
    <property type="nucleotide sequence ID" value="NZ_BAAAWD010000006.1"/>
</dbReference>
<keyword evidence="1" id="KW-0812">Transmembrane</keyword>
<dbReference type="EMBL" id="BAAAWD010000006">
    <property type="protein sequence ID" value="GAA2996487.1"/>
    <property type="molecule type" value="Genomic_DNA"/>
</dbReference>
<feature type="transmembrane region" description="Helical" evidence="1">
    <location>
        <begin position="20"/>
        <end position="40"/>
    </location>
</feature>
<gene>
    <name evidence="2" type="ORF">GCM10017559_16240</name>
</gene>